<evidence type="ECO:0000313" key="9">
    <source>
        <dbReference type="Proteomes" id="UP000286097"/>
    </source>
</evidence>
<dbReference type="PROSITE" id="PS51352">
    <property type="entry name" value="THIOREDOXIN_2"/>
    <property type="match status" value="1"/>
</dbReference>
<dbReference type="Proteomes" id="UP000282087">
    <property type="component" value="Unassembled WGS sequence"/>
</dbReference>
<evidence type="ECO:0000313" key="6">
    <source>
        <dbReference type="EMBL" id="RMX69258.1"/>
    </source>
</evidence>
<comment type="caution">
    <text evidence="6">The sequence shown here is derived from an EMBL/GenBank/DDBJ whole genome shotgun (WGS) entry which is preliminary data.</text>
</comment>
<dbReference type="PROSITE" id="PS51355">
    <property type="entry name" value="GLUTATHIONE_PEROXID_3"/>
    <property type="match status" value="1"/>
</dbReference>
<evidence type="ECO:0000256" key="2">
    <source>
        <dbReference type="ARBA" id="ARBA00022559"/>
    </source>
</evidence>
<dbReference type="InterPro" id="IPR036249">
    <property type="entry name" value="Thioredoxin-like_sf"/>
</dbReference>
<dbReference type="PROSITE" id="PS00763">
    <property type="entry name" value="GLUTATHIONE_PEROXID_2"/>
    <property type="match status" value="1"/>
</dbReference>
<accession>A0A3M6VQV2</accession>
<dbReference type="PRINTS" id="PR01011">
    <property type="entry name" value="GLUTPROXDASE"/>
</dbReference>
<dbReference type="PANTHER" id="PTHR11592">
    <property type="entry name" value="GLUTATHIONE PEROXIDASE"/>
    <property type="match status" value="1"/>
</dbReference>
<dbReference type="EMBL" id="QLLG01000030">
    <property type="protein sequence ID" value="RMX69258.1"/>
    <property type="molecule type" value="Genomic_DNA"/>
</dbReference>
<dbReference type="SUPFAM" id="SSF50729">
    <property type="entry name" value="PH domain-like"/>
    <property type="match status" value="1"/>
</dbReference>
<dbReference type="VEuPathDB" id="FungiDB:DD237_001556"/>
<protein>
    <recommendedName>
        <fullName evidence="4">Glutathione peroxidase</fullName>
    </recommendedName>
</protein>
<dbReference type="InterPro" id="IPR000889">
    <property type="entry name" value="Glutathione_peroxidase"/>
</dbReference>
<evidence type="ECO:0000256" key="4">
    <source>
        <dbReference type="RuleBase" id="RU000499"/>
    </source>
</evidence>
<dbReference type="GO" id="GO:0004601">
    <property type="term" value="F:peroxidase activity"/>
    <property type="evidence" value="ECO:0007669"/>
    <property type="project" value="UniProtKB-KW"/>
</dbReference>
<evidence type="ECO:0000256" key="3">
    <source>
        <dbReference type="ARBA" id="ARBA00023002"/>
    </source>
</evidence>
<reference evidence="8 9" key="1">
    <citation type="submission" date="2018-06" db="EMBL/GenBank/DDBJ databases">
        <title>Comparative genomics of downy mildews reveals potential adaptations to biotrophy.</title>
        <authorList>
            <person name="Fletcher K."/>
            <person name="Klosterman S.J."/>
            <person name="Derevnina L."/>
            <person name="Martin F."/>
            <person name="Koike S."/>
            <person name="Reyes Chin-Wo S."/>
            <person name="Mou B."/>
            <person name="Michelmore R."/>
        </authorList>
    </citation>
    <scope>NUCLEOTIDE SEQUENCE [LARGE SCALE GENOMIC DNA]</scope>
    <source>
        <strain evidence="7 9">R13</strain>
        <strain evidence="6 8">R14</strain>
    </source>
</reference>
<evidence type="ECO:0000259" key="5">
    <source>
        <dbReference type="PROSITE" id="PS51352"/>
    </source>
</evidence>
<dbReference type="STRING" id="542832.A0A3M6VQV2"/>
<sequence length="415" mass="46483">MSKALQGRVFDLWRHFQALPTGLQREVTLIQDHLLSPDVNKQVFTSKSSISGFPQVSGDVLLRFITQKLEQNSDSNDSTSYAAKVADGLVQSGFITPKTDTNDLKHFDFYTKNAEFLGVGSGLVDDETKSVWSVKEGAIQAGTLYRKKEGFLAKLLGGQEPFYVVANDKNKAVHVFESDVALKSLNDIDLAVDATVAFSDDMSYGIELSNGTTTETLAAESKEKQEEWLNAFINAGAQYREAFNMEDTAKIKSFYELKDFDMARNEVSMAKYKGKVVLAVNVSSKCGLTPKNYPELQQLYAKYKDEGLKVLAFPCNQFAGQEPGTHEEIKEFVKQYNVTFPFFEKHDVNGATARPVFTCLKAKLPGTFGNYIKWNFTKFLVDRNGQPFKRFAPKDRPLSFEEDVKTLLAQKASKE</sequence>
<keyword evidence="3 4" id="KW-0560">Oxidoreductase</keyword>
<dbReference type="Gene3D" id="3.40.30.10">
    <property type="entry name" value="Glutaredoxin"/>
    <property type="match status" value="1"/>
</dbReference>
<dbReference type="InterPro" id="IPR029760">
    <property type="entry name" value="GPX_CS"/>
</dbReference>
<dbReference type="InterPro" id="IPR013766">
    <property type="entry name" value="Thioredoxin_domain"/>
</dbReference>
<dbReference type="Proteomes" id="UP000286097">
    <property type="component" value="Unassembled WGS sequence"/>
</dbReference>
<organism evidence="6 8">
    <name type="scientific">Peronospora effusa</name>
    <dbReference type="NCBI Taxonomy" id="542832"/>
    <lineage>
        <taxon>Eukaryota</taxon>
        <taxon>Sar</taxon>
        <taxon>Stramenopiles</taxon>
        <taxon>Oomycota</taxon>
        <taxon>Peronosporomycetes</taxon>
        <taxon>Peronosporales</taxon>
        <taxon>Peronosporaceae</taxon>
        <taxon>Peronospora</taxon>
    </lineage>
</organism>
<dbReference type="GO" id="GO:0006979">
    <property type="term" value="P:response to oxidative stress"/>
    <property type="evidence" value="ECO:0007669"/>
    <property type="project" value="InterPro"/>
</dbReference>
<evidence type="ECO:0000256" key="1">
    <source>
        <dbReference type="ARBA" id="ARBA00006926"/>
    </source>
</evidence>
<dbReference type="PANTHER" id="PTHR11592:SF78">
    <property type="entry name" value="GLUTATHIONE PEROXIDASE"/>
    <property type="match status" value="1"/>
</dbReference>
<evidence type="ECO:0000313" key="8">
    <source>
        <dbReference type="Proteomes" id="UP000282087"/>
    </source>
</evidence>
<dbReference type="FunFam" id="3.40.30.10:FF:000010">
    <property type="entry name" value="Glutathione peroxidase"/>
    <property type="match status" value="1"/>
</dbReference>
<evidence type="ECO:0000313" key="7">
    <source>
        <dbReference type="EMBL" id="RQM18635.1"/>
    </source>
</evidence>
<comment type="similarity">
    <text evidence="1 4">Belongs to the glutathione peroxidase family.</text>
</comment>
<keyword evidence="2 4" id="KW-0575">Peroxidase</keyword>
<gene>
    <name evidence="7" type="ORF">DD237_001556</name>
    <name evidence="6" type="ORF">DD238_003355</name>
</gene>
<name>A0A3M6VQV2_9STRA</name>
<dbReference type="SUPFAM" id="SSF52833">
    <property type="entry name" value="Thioredoxin-like"/>
    <property type="match status" value="1"/>
</dbReference>
<dbReference type="EMBL" id="QKXF01000032">
    <property type="protein sequence ID" value="RQM18635.1"/>
    <property type="molecule type" value="Genomic_DNA"/>
</dbReference>
<dbReference type="Pfam" id="PF00255">
    <property type="entry name" value="GSHPx"/>
    <property type="match status" value="1"/>
</dbReference>
<dbReference type="AlphaFoldDB" id="A0A3M6VQV2"/>
<proteinExistence type="inferred from homology"/>
<dbReference type="CDD" id="cd00340">
    <property type="entry name" value="GSH_Peroxidase"/>
    <property type="match status" value="1"/>
</dbReference>
<keyword evidence="8" id="KW-1185">Reference proteome</keyword>
<feature type="domain" description="Thioredoxin" evidence="5">
    <location>
        <begin position="208"/>
        <end position="412"/>
    </location>
</feature>